<dbReference type="EMBL" id="JABVXQ010000014">
    <property type="protein sequence ID" value="KAF6078254.1"/>
    <property type="molecule type" value="Genomic_DNA"/>
</dbReference>
<dbReference type="AlphaFoldDB" id="A0A833YPG6"/>
<name>A0A833YPG6_9CHIR</name>
<protein>
    <submittedName>
        <fullName evidence="2">Uncharacterized protein</fullName>
    </submittedName>
</protein>
<feature type="compositionally biased region" description="Basic and acidic residues" evidence="1">
    <location>
        <begin position="101"/>
        <end position="110"/>
    </location>
</feature>
<feature type="region of interest" description="Disordered" evidence="1">
    <location>
        <begin position="46"/>
        <end position="134"/>
    </location>
</feature>
<comment type="caution">
    <text evidence="2">The sequence shown here is derived from an EMBL/GenBank/DDBJ whole genome shotgun (WGS) entry which is preliminary data.</text>
</comment>
<sequence length="134" mass="14872">MILSTSTSEVFIGPFLLLWSRKHVSPRPTQRSEDLEVAPGQLRLKGCEALRGPSDSRDPHRRPWAEGRVSGLRHGHPSGNPVPFPTDLLHIEPDGVQTKQEQQDPGKGKEAGPFTSTADRYARGLIYKKPSLTR</sequence>
<proteinExistence type="predicted"/>
<organism evidence="2 3">
    <name type="scientific">Phyllostomus discolor</name>
    <name type="common">pale spear-nosed bat</name>
    <dbReference type="NCBI Taxonomy" id="89673"/>
    <lineage>
        <taxon>Eukaryota</taxon>
        <taxon>Metazoa</taxon>
        <taxon>Chordata</taxon>
        <taxon>Craniata</taxon>
        <taxon>Vertebrata</taxon>
        <taxon>Euteleostomi</taxon>
        <taxon>Mammalia</taxon>
        <taxon>Eutheria</taxon>
        <taxon>Laurasiatheria</taxon>
        <taxon>Chiroptera</taxon>
        <taxon>Yangochiroptera</taxon>
        <taxon>Phyllostomidae</taxon>
        <taxon>Phyllostominae</taxon>
        <taxon>Phyllostomus</taxon>
    </lineage>
</organism>
<evidence type="ECO:0000256" key="1">
    <source>
        <dbReference type="SAM" id="MobiDB-lite"/>
    </source>
</evidence>
<reference evidence="2 3" key="1">
    <citation type="journal article" date="2020" name="Nature">
        <title>Six reference-quality genomes reveal evolution of bat adaptations.</title>
        <authorList>
            <person name="Jebb D."/>
            <person name="Huang Z."/>
            <person name="Pippel M."/>
            <person name="Hughes G.M."/>
            <person name="Lavrichenko K."/>
            <person name="Devanna P."/>
            <person name="Winkler S."/>
            <person name="Jermiin L.S."/>
            <person name="Skirmuntt E.C."/>
            <person name="Katzourakis A."/>
            <person name="Burkitt-Gray L."/>
            <person name="Ray D.A."/>
            <person name="Sullivan K.A.M."/>
            <person name="Roscito J.G."/>
            <person name="Kirilenko B.M."/>
            <person name="Davalos L.M."/>
            <person name="Corthals A.P."/>
            <person name="Power M.L."/>
            <person name="Jones G."/>
            <person name="Ransome R.D."/>
            <person name="Dechmann D.K.N."/>
            <person name="Locatelli A.G."/>
            <person name="Puechmaille S.J."/>
            <person name="Fedrigo O."/>
            <person name="Jarvis E.D."/>
            <person name="Hiller M."/>
            <person name="Vernes S.C."/>
            <person name="Myers E.W."/>
            <person name="Teeling E.C."/>
        </authorList>
    </citation>
    <scope>NUCLEOTIDE SEQUENCE [LARGE SCALE GENOMIC DNA]</scope>
    <source>
        <strain evidence="2">Bat1K_MPI-CBG_1</strain>
    </source>
</reference>
<accession>A0A833YPG6</accession>
<evidence type="ECO:0000313" key="2">
    <source>
        <dbReference type="EMBL" id="KAF6078254.1"/>
    </source>
</evidence>
<dbReference type="Proteomes" id="UP000664940">
    <property type="component" value="Unassembled WGS sequence"/>
</dbReference>
<gene>
    <name evidence="2" type="ORF">HJG60_009127</name>
</gene>
<feature type="compositionally biased region" description="Basic and acidic residues" evidence="1">
    <location>
        <begin position="54"/>
        <end position="65"/>
    </location>
</feature>
<evidence type="ECO:0000313" key="3">
    <source>
        <dbReference type="Proteomes" id="UP000664940"/>
    </source>
</evidence>